<name>A0A540MPG5_MALBA</name>
<evidence type="ECO:0000313" key="2">
    <source>
        <dbReference type="Proteomes" id="UP000315295"/>
    </source>
</evidence>
<comment type="caution">
    <text evidence="1">The sequence shown here is derived from an EMBL/GenBank/DDBJ whole genome shotgun (WGS) entry which is preliminary data.</text>
</comment>
<protein>
    <submittedName>
        <fullName evidence="1">Uncharacterized protein</fullName>
    </submittedName>
</protein>
<accession>A0A540MPG5</accession>
<keyword evidence="2" id="KW-1185">Reference proteome</keyword>
<organism evidence="1 2">
    <name type="scientific">Malus baccata</name>
    <name type="common">Siberian crab apple</name>
    <name type="synonym">Pyrus baccata</name>
    <dbReference type="NCBI Taxonomy" id="106549"/>
    <lineage>
        <taxon>Eukaryota</taxon>
        <taxon>Viridiplantae</taxon>
        <taxon>Streptophyta</taxon>
        <taxon>Embryophyta</taxon>
        <taxon>Tracheophyta</taxon>
        <taxon>Spermatophyta</taxon>
        <taxon>Magnoliopsida</taxon>
        <taxon>eudicotyledons</taxon>
        <taxon>Gunneridae</taxon>
        <taxon>Pentapetalae</taxon>
        <taxon>rosids</taxon>
        <taxon>fabids</taxon>
        <taxon>Rosales</taxon>
        <taxon>Rosaceae</taxon>
        <taxon>Amygdaloideae</taxon>
        <taxon>Maleae</taxon>
        <taxon>Malus</taxon>
    </lineage>
</organism>
<sequence>MSKFKHETEGSNPKFHGWYNMEPSPLLGSPKANPTLSFSFVDLETLLKSIDQVYGRLNYETDAVEY</sequence>
<dbReference type="EMBL" id="VIEB01000208">
    <property type="protein sequence ID" value="TQE00669.1"/>
    <property type="molecule type" value="Genomic_DNA"/>
</dbReference>
<evidence type="ECO:0000313" key="1">
    <source>
        <dbReference type="EMBL" id="TQE00669.1"/>
    </source>
</evidence>
<proteinExistence type="predicted"/>
<dbReference type="Proteomes" id="UP000315295">
    <property type="component" value="Unassembled WGS sequence"/>
</dbReference>
<reference evidence="1 2" key="1">
    <citation type="journal article" date="2019" name="G3 (Bethesda)">
        <title>Sequencing of a Wild Apple (Malus baccata) Genome Unravels the Differences Between Cultivated and Wild Apple Species Regarding Disease Resistance and Cold Tolerance.</title>
        <authorList>
            <person name="Chen X."/>
        </authorList>
    </citation>
    <scope>NUCLEOTIDE SEQUENCE [LARGE SCALE GENOMIC DNA]</scope>
    <source>
        <strain evidence="2">cv. Shandingzi</strain>
        <tissue evidence="1">Leaves</tissue>
    </source>
</reference>
<gene>
    <name evidence="1" type="ORF">C1H46_013718</name>
</gene>
<dbReference type="AlphaFoldDB" id="A0A540MPG5"/>